<evidence type="ECO:0000256" key="1">
    <source>
        <dbReference type="SAM" id="Phobius"/>
    </source>
</evidence>
<evidence type="ECO:0000313" key="2">
    <source>
        <dbReference type="EMBL" id="AKF04423.1"/>
    </source>
</evidence>
<keyword evidence="1" id="KW-0472">Membrane</keyword>
<organism evidence="2 3">
    <name type="scientific">Sandaracinus amylolyticus</name>
    <dbReference type="NCBI Taxonomy" id="927083"/>
    <lineage>
        <taxon>Bacteria</taxon>
        <taxon>Pseudomonadati</taxon>
        <taxon>Myxococcota</taxon>
        <taxon>Polyangia</taxon>
        <taxon>Polyangiales</taxon>
        <taxon>Sandaracinaceae</taxon>
        <taxon>Sandaracinus</taxon>
    </lineage>
</organism>
<dbReference type="Proteomes" id="UP000034883">
    <property type="component" value="Chromosome"/>
</dbReference>
<dbReference type="RefSeq" id="WP_053231768.1">
    <property type="nucleotide sequence ID" value="NZ_CP011125.1"/>
</dbReference>
<name>A0A0F6W0M8_9BACT</name>
<gene>
    <name evidence="2" type="ORF">DB32_001572</name>
</gene>
<proteinExistence type="predicted"/>
<dbReference type="EMBL" id="CP011125">
    <property type="protein sequence ID" value="AKF04423.1"/>
    <property type="molecule type" value="Genomic_DNA"/>
</dbReference>
<keyword evidence="1" id="KW-0812">Transmembrane</keyword>
<reference evidence="2 3" key="1">
    <citation type="submission" date="2015-03" db="EMBL/GenBank/DDBJ databases">
        <title>Genome assembly of Sandaracinus amylolyticus DSM 53668.</title>
        <authorList>
            <person name="Sharma G."/>
            <person name="Subramanian S."/>
        </authorList>
    </citation>
    <scope>NUCLEOTIDE SEQUENCE [LARGE SCALE GENOMIC DNA]</scope>
    <source>
        <strain evidence="2 3">DSM 53668</strain>
    </source>
</reference>
<evidence type="ECO:0000313" key="3">
    <source>
        <dbReference type="Proteomes" id="UP000034883"/>
    </source>
</evidence>
<feature type="transmembrane region" description="Helical" evidence="1">
    <location>
        <begin position="149"/>
        <end position="173"/>
    </location>
</feature>
<dbReference type="AlphaFoldDB" id="A0A0F6W0M8"/>
<keyword evidence="1" id="KW-1133">Transmembrane helix</keyword>
<dbReference type="OrthoDB" id="332044at2"/>
<keyword evidence="3" id="KW-1185">Reference proteome</keyword>
<dbReference type="STRING" id="927083.DB32_001572"/>
<feature type="transmembrane region" description="Helical" evidence="1">
    <location>
        <begin position="6"/>
        <end position="29"/>
    </location>
</feature>
<sequence>MQIDEGLSLMAALVLAAFTALAAIDGIYLHLVRYRLHACPETRREHALHTARAMLFGPIALVLFALPSAGALLWLGVGLAAADTVVELWDVFVEPDSRRELGGLSRGEYVLHVVLTILRTAAIALALAARPAEAWAWDAPSMLPGLSSFGAAIAANLVPGALVIAVVHVWLAVRGAQWARA</sequence>
<accession>A0A0F6W0M8</accession>
<protein>
    <submittedName>
        <fullName evidence="2">Uncharacterized protein</fullName>
    </submittedName>
</protein>
<dbReference type="KEGG" id="samy:DB32_001572"/>
<feature type="transmembrane region" description="Helical" evidence="1">
    <location>
        <begin position="50"/>
        <end position="66"/>
    </location>
</feature>